<comment type="caution">
    <text evidence="1">The sequence shown here is derived from an EMBL/GenBank/DDBJ whole genome shotgun (WGS) entry which is preliminary data.</text>
</comment>
<reference evidence="1 2" key="1">
    <citation type="journal article" date="2022" name="bioRxiv">
        <title>The genome of the oomycete Peronosclerospora sorghi, a cosmopolitan pathogen of maize and sorghum, is inflated with dispersed pseudogenes.</title>
        <authorList>
            <person name="Fletcher K."/>
            <person name="Martin F."/>
            <person name="Isakeit T."/>
            <person name="Cavanaugh K."/>
            <person name="Magill C."/>
            <person name="Michelmore R."/>
        </authorList>
    </citation>
    <scope>NUCLEOTIDE SEQUENCE [LARGE SCALE GENOMIC DNA]</scope>
    <source>
        <strain evidence="1">P6</strain>
    </source>
</reference>
<name>A0ACC0VUR9_9STRA</name>
<gene>
    <name evidence="1" type="ORF">PsorP6_014568</name>
</gene>
<accession>A0ACC0VUR9</accession>
<evidence type="ECO:0000313" key="2">
    <source>
        <dbReference type="Proteomes" id="UP001163321"/>
    </source>
</evidence>
<dbReference type="Proteomes" id="UP001163321">
    <property type="component" value="Chromosome 7"/>
</dbReference>
<evidence type="ECO:0000313" key="1">
    <source>
        <dbReference type="EMBL" id="KAI9909664.1"/>
    </source>
</evidence>
<proteinExistence type="predicted"/>
<protein>
    <submittedName>
        <fullName evidence="1">Uncharacterized protein</fullName>
    </submittedName>
</protein>
<dbReference type="EMBL" id="CM047586">
    <property type="protein sequence ID" value="KAI9909664.1"/>
    <property type="molecule type" value="Genomic_DNA"/>
</dbReference>
<organism evidence="1 2">
    <name type="scientific">Peronosclerospora sorghi</name>
    <dbReference type="NCBI Taxonomy" id="230839"/>
    <lineage>
        <taxon>Eukaryota</taxon>
        <taxon>Sar</taxon>
        <taxon>Stramenopiles</taxon>
        <taxon>Oomycota</taxon>
        <taxon>Peronosporomycetes</taxon>
        <taxon>Peronosporales</taxon>
        <taxon>Peronosporaceae</taxon>
        <taxon>Peronosclerospora</taxon>
    </lineage>
</organism>
<keyword evidence="2" id="KW-1185">Reference proteome</keyword>
<sequence>MKKKWWLCSSKKTTWCVIHKATSAALASERLKSQLGHAKADLSNLRSKRPNIQASINDAKTCIVEVIDP</sequence>